<evidence type="ECO:0000256" key="6">
    <source>
        <dbReference type="ARBA" id="ARBA00023242"/>
    </source>
</evidence>
<keyword evidence="5" id="KW-0862">Zinc</keyword>
<proteinExistence type="predicted"/>
<keyword evidence="9" id="KW-1185">Reference proteome</keyword>
<accession>A0ABR4DPE4</accession>
<dbReference type="SMART" id="SM01168">
    <property type="entry name" value="DUF1907"/>
    <property type="match status" value="1"/>
</dbReference>
<evidence type="ECO:0000256" key="4">
    <source>
        <dbReference type="ARBA" id="ARBA00022801"/>
    </source>
</evidence>
<comment type="subunit">
    <text evidence="2">Monomer.</text>
</comment>
<comment type="caution">
    <text evidence="8">The sequence shown here is derived from an EMBL/GenBank/DDBJ whole genome shotgun (WGS) entry which is preliminary data.</text>
</comment>
<feature type="domain" description="DUF1907" evidence="7">
    <location>
        <begin position="25"/>
        <end position="313"/>
    </location>
</feature>
<evidence type="ECO:0000256" key="3">
    <source>
        <dbReference type="ARBA" id="ARBA00022723"/>
    </source>
</evidence>
<dbReference type="Proteomes" id="UP001600888">
    <property type="component" value="Unassembled WGS sequence"/>
</dbReference>
<protein>
    <recommendedName>
        <fullName evidence="7">DUF1907 domain-containing protein</fullName>
    </recommendedName>
</protein>
<dbReference type="EMBL" id="JBAWTH010000268">
    <property type="protein sequence ID" value="KAL2272225.1"/>
    <property type="molecule type" value="Genomic_DNA"/>
</dbReference>
<gene>
    <name evidence="8" type="ORF">FJTKL_07198</name>
</gene>
<dbReference type="CDD" id="cd17298">
    <property type="entry name" value="DUF1907"/>
    <property type="match status" value="1"/>
</dbReference>
<sequence length="314" mass="34826">MVSQSHLPVRRVLLYPPPLDEVATAVHKELQSNFSTSYASIAIPPDLRQPPFHLAGPGLSGNPRVADIGGQANLFPSPRLDKRYDLLGISELMDMKNGVLIGAGAGPFFDLGRNIELMPNIAFGSGPDRELRNCTRYAKVLDDGSALCEEIGSSTGCAMMCNLFGCDGETGPLLHIKIKGRRGKLNFTEAIQRGLANVYRDRLISLGGVFVARSGKLKMHVMPDFPDKPFKSRDEVDQWLHFFDMDTPMVCLTVLHSGDDKDLGLRKEHTHCFGADDADENRRGGHYHFDLDETMDTVEYEGWFNVAEVLYKID</sequence>
<evidence type="ECO:0000256" key="1">
    <source>
        <dbReference type="ARBA" id="ARBA00004123"/>
    </source>
</evidence>
<reference evidence="8 9" key="1">
    <citation type="submission" date="2024-03" db="EMBL/GenBank/DDBJ databases">
        <title>A high-quality draft genome sequence of Diaporthe vaccinii, a causative agent of upright dieback and viscid rot disease in cranberry plants.</title>
        <authorList>
            <person name="Sarrasin M."/>
            <person name="Lang B.F."/>
            <person name="Burger G."/>
        </authorList>
    </citation>
    <scope>NUCLEOTIDE SEQUENCE [LARGE SCALE GENOMIC DNA]</scope>
    <source>
        <strain evidence="8 9">IS7</strain>
    </source>
</reference>
<dbReference type="SUPFAM" id="SSF117856">
    <property type="entry name" value="AF0104/ALDC/Ptd012-like"/>
    <property type="match status" value="1"/>
</dbReference>
<keyword evidence="3" id="KW-0479">Metal-binding</keyword>
<comment type="subcellular location">
    <subcellularLocation>
        <location evidence="1">Nucleus</location>
    </subcellularLocation>
</comment>
<evidence type="ECO:0000313" key="8">
    <source>
        <dbReference type="EMBL" id="KAL2272225.1"/>
    </source>
</evidence>
<evidence type="ECO:0000313" key="9">
    <source>
        <dbReference type="Proteomes" id="UP001600888"/>
    </source>
</evidence>
<dbReference type="Pfam" id="PF08925">
    <property type="entry name" value="DUF1907"/>
    <property type="match status" value="1"/>
</dbReference>
<evidence type="ECO:0000256" key="5">
    <source>
        <dbReference type="ARBA" id="ARBA00022833"/>
    </source>
</evidence>
<dbReference type="PANTHER" id="PTHR13204:SF1">
    <property type="entry name" value="ESTER HYDROLASE C11ORF54"/>
    <property type="match status" value="1"/>
</dbReference>
<keyword evidence="4" id="KW-0378">Hydrolase</keyword>
<evidence type="ECO:0000256" key="2">
    <source>
        <dbReference type="ARBA" id="ARBA00011245"/>
    </source>
</evidence>
<organism evidence="8 9">
    <name type="scientific">Diaporthe vaccinii</name>
    <dbReference type="NCBI Taxonomy" id="105482"/>
    <lineage>
        <taxon>Eukaryota</taxon>
        <taxon>Fungi</taxon>
        <taxon>Dikarya</taxon>
        <taxon>Ascomycota</taxon>
        <taxon>Pezizomycotina</taxon>
        <taxon>Sordariomycetes</taxon>
        <taxon>Sordariomycetidae</taxon>
        <taxon>Diaporthales</taxon>
        <taxon>Diaporthaceae</taxon>
        <taxon>Diaporthe</taxon>
        <taxon>Diaporthe eres species complex</taxon>
    </lineage>
</organism>
<name>A0ABR4DPE4_9PEZI</name>
<evidence type="ECO:0000259" key="7">
    <source>
        <dbReference type="SMART" id="SM01168"/>
    </source>
</evidence>
<dbReference type="InterPro" id="IPR015021">
    <property type="entry name" value="C11orf54_DUF1907"/>
</dbReference>
<keyword evidence="6" id="KW-0539">Nucleus</keyword>
<dbReference type="PANTHER" id="PTHR13204">
    <property type="entry name" value="PTD012 PROTEIN"/>
    <property type="match status" value="1"/>
</dbReference>